<name>A0A2P6R260_ROSCH</name>
<dbReference type="PANTHER" id="PTHR47481">
    <property type="match status" value="1"/>
</dbReference>
<evidence type="ECO:0000313" key="2">
    <source>
        <dbReference type="EMBL" id="PRQ40525.1"/>
    </source>
</evidence>
<dbReference type="Pfam" id="PF14223">
    <property type="entry name" value="Retrotran_gag_2"/>
    <property type="match status" value="1"/>
</dbReference>
<protein>
    <submittedName>
        <fullName evidence="2">Putative RNA-directed DNA polymerase</fullName>
        <ecNumber evidence="2">2.7.7.49</ecNumber>
    </submittedName>
</protein>
<comment type="caution">
    <text evidence="2">The sequence shown here is derived from an EMBL/GenBank/DDBJ whole genome shotgun (WGS) entry which is preliminary data.</text>
</comment>
<dbReference type="PANTHER" id="PTHR47481:SF34">
    <property type="entry name" value="CCHC-TYPE DOMAIN-CONTAINING PROTEIN"/>
    <property type="match status" value="1"/>
</dbReference>
<reference evidence="2 3" key="1">
    <citation type="journal article" date="2018" name="Nat. Genet.">
        <title>The Rosa genome provides new insights in the design of modern roses.</title>
        <authorList>
            <person name="Bendahmane M."/>
        </authorList>
    </citation>
    <scope>NUCLEOTIDE SEQUENCE [LARGE SCALE GENOMIC DNA]</scope>
    <source>
        <strain evidence="3">cv. Old Blush</strain>
    </source>
</reference>
<organism evidence="2 3">
    <name type="scientific">Rosa chinensis</name>
    <name type="common">China rose</name>
    <dbReference type="NCBI Taxonomy" id="74649"/>
    <lineage>
        <taxon>Eukaryota</taxon>
        <taxon>Viridiplantae</taxon>
        <taxon>Streptophyta</taxon>
        <taxon>Embryophyta</taxon>
        <taxon>Tracheophyta</taxon>
        <taxon>Spermatophyta</taxon>
        <taxon>Magnoliopsida</taxon>
        <taxon>eudicotyledons</taxon>
        <taxon>Gunneridae</taxon>
        <taxon>Pentapetalae</taxon>
        <taxon>rosids</taxon>
        <taxon>fabids</taxon>
        <taxon>Rosales</taxon>
        <taxon>Rosaceae</taxon>
        <taxon>Rosoideae</taxon>
        <taxon>Rosoideae incertae sedis</taxon>
        <taxon>Rosa</taxon>
    </lineage>
</organism>
<evidence type="ECO:0000256" key="1">
    <source>
        <dbReference type="SAM" id="MobiDB-lite"/>
    </source>
</evidence>
<sequence>MACSSNQACTVISVRLDETNYHIWLFFMQHYLRGHGLLKFVDDSYPCPSKSVIGNDGLLSISNSNAYERWLEHDSFVISMITNTLCPDALTLVVGCQSAMEVWLTLKKRYANVSESRIMQLKSAMQSIQKGSDSIEKYLLKFKSIRDQLAAVGVRMTNQDVKVLILAGLPSEYGHTRQIIRGKSNVDLEEVRSLLLSAECEIELENKSASLAPFAAKPAMLAQNGMFHNPNYGMNSGLMPSTDFGQPFGMQSILLSSLDNHGATQNSMSPCVNYDMTNMHQYSASPATTQYGFVTPQTTMTASTGFVVPPTSVTSPTTFQHNFNLPNGSYQSMSSMGNNTFIMNNNLGTEGSYNSMPSRFDFSHQSAGCLAQNGCNASVSYGNQKQQAHTMNNCNYNNLSQQNAVMLQQQLSQKNAQTVASNNGYQQGIFSNSYSDGGYSDGSVSYPNDKGTNNYNNRTNNNNAKPRNTGNFINVIVCQIYEKPGHGAWKCFQRNTRPQNGASTSSVICQICKKPGHSTVSCRYMKFLTNSHNGHQAILAYCQNTPPTHGVWHIDYGATNHMTSNINHSPLQKVLKTHHYAAFLKFPVPYLLIPAAT</sequence>
<keyword evidence="2" id="KW-0695">RNA-directed DNA polymerase</keyword>
<gene>
    <name evidence="2" type="ORF">RchiOBHm_Chr4g0436951</name>
</gene>
<dbReference type="GO" id="GO:0003964">
    <property type="term" value="F:RNA-directed DNA polymerase activity"/>
    <property type="evidence" value="ECO:0007669"/>
    <property type="project" value="UniProtKB-KW"/>
</dbReference>
<dbReference type="AlphaFoldDB" id="A0A2P6R260"/>
<keyword evidence="2" id="KW-0808">Transferase</keyword>
<proteinExistence type="predicted"/>
<dbReference type="Gramene" id="PRQ40525">
    <property type="protein sequence ID" value="PRQ40525"/>
    <property type="gene ID" value="RchiOBHm_Chr4g0436951"/>
</dbReference>
<feature type="region of interest" description="Disordered" evidence="1">
    <location>
        <begin position="441"/>
        <end position="466"/>
    </location>
</feature>
<dbReference type="Proteomes" id="UP000238479">
    <property type="component" value="Chromosome 4"/>
</dbReference>
<evidence type="ECO:0000313" key="3">
    <source>
        <dbReference type="Proteomes" id="UP000238479"/>
    </source>
</evidence>
<dbReference type="EMBL" id="PDCK01000042">
    <property type="protein sequence ID" value="PRQ40525.1"/>
    <property type="molecule type" value="Genomic_DNA"/>
</dbReference>
<dbReference type="EC" id="2.7.7.49" evidence="2"/>
<accession>A0A2P6R260</accession>
<keyword evidence="3" id="KW-1185">Reference proteome</keyword>
<keyword evidence="2" id="KW-0548">Nucleotidyltransferase</keyword>